<organism evidence="8 9">
    <name type="scientific">Australozyma saopauloensis</name>
    <dbReference type="NCBI Taxonomy" id="291208"/>
    <lineage>
        <taxon>Eukaryota</taxon>
        <taxon>Fungi</taxon>
        <taxon>Dikarya</taxon>
        <taxon>Ascomycota</taxon>
        <taxon>Saccharomycotina</taxon>
        <taxon>Pichiomycetes</taxon>
        <taxon>Metschnikowiaceae</taxon>
        <taxon>Australozyma</taxon>
    </lineage>
</organism>
<dbReference type="GO" id="GO:0061630">
    <property type="term" value="F:ubiquitin protein ligase activity"/>
    <property type="evidence" value="ECO:0007669"/>
    <property type="project" value="InterPro"/>
</dbReference>
<name>A0AAX4H4G1_9ASCO</name>
<dbReference type="GO" id="GO:0043161">
    <property type="term" value="P:proteasome-mediated ubiquitin-dependent protein catabolic process"/>
    <property type="evidence" value="ECO:0007669"/>
    <property type="project" value="InterPro"/>
</dbReference>
<evidence type="ECO:0000256" key="2">
    <source>
        <dbReference type="ARBA" id="ARBA00022490"/>
    </source>
</evidence>
<feature type="domain" description="RING-Gid-type" evidence="7">
    <location>
        <begin position="403"/>
        <end position="462"/>
    </location>
</feature>
<dbReference type="Pfam" id="PF10607">
    <property type="entry name" value="CTLH"/>
    <property type="match status" value="1"/>
</dbReference>
<evidence type="ECO:0000256" key="1">
    <source>
        <dbReference type="ARBA" id="ARBA00004496"/>
    </source>
</evidence>
<dbReference type="InterPro" id="IPR024964">
    <property type="entry name" value="CTLH/CRA"/>
</dbReference>
<evidence type="ECO:0000256" key="6">
    <source>
        <dbReference type="PROSITE-ProRule" id="PRU01215"/>
    </source>
</evidence>
<evidence type="ECO:0000313" key="8">
    <source>
        <dbReference type="EMBL" id="WPK23447.1"/>
    </source>
</evidence>
<feature type="zinc finger region" description="RING-Gid-type" evidence="6">
    <location>
        <begin position="403"/>
        <end position="462"/>
    </location>
</feature>
<evidence type="ECO:0000256" key="4">
    <source>
        <dbReference type="ARBA" id="ARBA00022771"/>
    </source>
</evidence>
<dbReference type="GO" id="GO:0008270">
    <property type="term" value="F:zinc ion binding"/>
    <property type="evidence" value="ECO:0007669"/>
    <property type="project" value="UniProtKB-KW"/>
</dbReference>
<sequence>MSEPTLNFFIQTRQVQFAVPNELLKKNLKAVQKLIEKVRKLLLDEIVKTQKSPHLTPQEKLTVVRKLIRSFEQFQKKLRVLVDKDAEYRRRLAARVNRLAQLQLFVVKSNKDIDDPPLDFHNEDFMTWLRDEANLLIIDYLLKSNVVGSTNVGSMVASKLSQKLELPLQDLIDIDVYETYNKVFLSITQNHDLDLITTWYTDNRNALKKIGLNLQFEIHYCRYLHLISTGQMYEAILYSKENLAPYAQSQFYSPEEQVNFASNTERLSEVGSPFTCDGYLKAICTPKTPISAILYGQNQPSNGLSVVPTLDSRIQAEKWWARLAECFTQDYTQIYGISHTYPLLVYLSAGLSCLKTKSCFCYGSNTIFGTNRQKKHMAKYSNDDPRLRGPNVYYDCLGKINQCPVCSPELFALSSSLPYGLFITSIFNKPILLPNGNIYPYDKLNAHSKKYGSDSKILDPLTNELFGRLDCLRVFPA</sequence>
<proteinExistence type="predicted"/>
<dbReference type="AlphaFoldDB" id="A0AAX4H4G1"/>
<dbReference type="KEGG" id="asau:88171756"/>
<evidence type="ECO:0000259" key="7">
    <source>
        <dbReference type="PROSITE" id="PS51867"/>
    </source>
</evidence>
<dbReference type="RefSeq" id="XP_062875833.1">
    <property type="nucleotide sequence ID" value="XM_063019763.1"/>
</dbReference>
<keyword evidence="4 6" id="KW-0863">Zinc-finger</keyword>
<accession>A0AAX4H4G1</accession>
<dbReference type="GeneID" id="88171756"/>
<dbReference type="GO" id="GO:0034657">
    <property type="term" value="C:GID complex"/>
    <property type="evidence" value="ECO:0007669"/>
    <property type="project" value="TreeGrafter"/>
</dbReference>
<reference evidence="8 9" key="1">
    <citation type="submission" date="2023-10" db="EMBL/GenBank/DDBJ databases">
        <title>Draft Genome Sequence of Candida saopaulonensis from a very Premature Infant with Sepsis.</title>
        <authorList>
            <person name="Ning Y."/>
            <person name="Dai R."/>
            <person name="Xiao M."/>
            <person name="Xu Y."/>
            <person name="Yan Q."/>
            <person name="Zhang L."/>
        </authorList>
    </citation>
    <scope>NUCLEOTIDE SEQUENCE [LARGE SCALE GENOMIC DNA]</scope>
    <source>
        <strain evidence="8 9">19XY460</strain>
    </source>
</reference>
<evidence type="ECO:0000313" key="9">
    <source>
        <dbReference type="Proteomes" id="UP001338582"/>
    </source>
</evidence>
<keyword evidence="9" id="KW-1185">Reference proteome</keyword>
<keyword evidence="3" id="KW-0479">Metal-binding</keyword>
<keyword evidence="5" id="KW-0862">Zinc</keyword>
<dbReference type="InterPro" id="IPR044063">
    <property type="entry name" value="ZF_RING_GID"/>
</dbReference>
<protein>
    <recommendedName>
        <fullName evidence="7">RING-Gid-type domain-containing protein</fullName>
    </recommendedName>
</protein>
<dbReference type="GO" id="GO:0005634">
    <property type="term" value="C:nucleus"/>
    <property type="evidence" value="ECO:0007669"/>
    <property type="project" value="TreeGrafter"/>
</dbReference>
<gene>
    <name evidence="8" type="ORF">PUMCH_000688</name>
</gene>
<dbReference type="PANTHER" id="PTHR12170">
    <property type="entry name" value="MACROPHAGE ERYTHROBLAST ATTACHER-RELATED"/>
    <property type="match status" value="1"/>
</dbReference>
<evidence type="ECO:0000256" key="3">
    <source>
        <dbReference type="ARBA" id="ARBA00022723"/>
    </source>
</evidence>
<dbReference type="GO" id="GO:0005737">
    <property type="term" value="C:cytoplasm"/>
    <property type="evidence" value="ECO:0007669"/>
    <property type="project" value="UniProtKB-SubCell"/>
</dbReference>
<dbReference type="Proteomes" id="UP001338582">
    <property type="component" value="Chromosome 1"/>
</dbReference>
<dbReference type="EMBL" id="CP138894">
    <property type="protein sequence ID" value="WPK23447.1"/>
    <property type="molecule type" value="Genomic_DNA"/>
</dbReference>
<comment type="subcellular location">
    <subcellularLocation>
        <location evidence="1">Cytoplasm</location>
    </subcellularLocation>
</comment>
<dbReference type="InterPro" id="IPR045098">
    <property type="entry name" value="Fyv10_fam"/>
</dbReference>
<dbReference type="PROSITE" id="PS51867">
    <property type="entry name" value="ZF_RING_GID"/>
    <property type="match status" value="1"/>
</dbReference>
<keyword evidence="2" id="KW-0963">Cytoplasm</keyword>
<dbReference type="PANTHER" id="PTHR12170:SF2">
    <property type="entry name" value="E3 UBIQUITIN-PROTEIN TRANSFERASE MAEA"/>
    <property type="match status" value="1"/>
</dbReference>
<evidence type="ECO:0000256" key="5">
    <source>
        <dbReference type="ARBA" id="ARBA00022833"/>
    </source>
</evidence>